<dbReference type="PRINTS" id="PR00344">
    <property type="entry name" value="BCTRLSENSOR"/>
</dbReference>
<dbReference type="Pfam" id="PF00512">
    <property type="entry name" value="HisKA"/>
    <property type="match status" value="1"/>
</dbReference>
<dbReference type="CDD" id="cd00130">
    <property type="entry name" value="PAS"/>
    <property type="match status" value="5"/>
</dbReference>
<organism evidence="13 14">
    <name type="scientific">Sorangium cellulosum</name>
    <name type="common">Polyangium cellulosum</name>
    <dbReference type="NCBI Taxonomy" id="56"/>
    <lineage>
        <taxon>Bacteria</taxon>
        <taxon>Pseudomonadati</taxon>
        <taxon>Myxococcota</taxon>
        <taxon>Polyangia</taxon>
        <taxon>Polyangiales</taxon>
        <taxon>Polyangiaceae</taxon>
        <taxon>Sorangium</taxon>
    </lineage>
</organism>
<dbReference type="Pfam" id="PF13426">
    <property type="entry name" value="PAS_9"/>
    <property type="match status" value="1"/>
</dbReference>
<dbReference type="PROSITE" id="PS50110">
    <property type="entry name" value="RESPONSE_REGULATORY"/>
    <property type="match status" value="1"/>
</dbReference>
<evidence type="ECO:0000313" key="13">
    <source>
        <dbReference type="EMBL" id="AUX40313.1"/>
    </source>
</evidence>
<evidence type="ECO:0000256" key="4">
    <source>
        <dbReference type="ARBA" id="ARBA00022679"/>
    </source>
</evidence>
<dbReference type="InterPro" id="IPR013767">
    <property type="entry name" value="PAS_fold"/>
</dbReference>
<dbReference type="Gene3D" id="2.10.70.100">
    <property type="match status" value="1"/>
</dbReference>
<feature type="domain" description="PAC" evidence="12">
    <location>
        <begin position="349"/>
        <end position="401"/>
    </location>
</feature>
<dbReference type="Pfam" id="PF00989">
    <property type="entry name" value="PAS"/>
    <property type="match status" value="1"/>
</dbReference>
<dbReference type="Gene3D" id="1.10.287.130">
    <property type="match status" value="1"/>
</dbReference>
<dbReference type="InterPro" id="IPR001610">
    <property type="entry name" value="PAC"/>
</dbReference>
<dbReference type="Pfam" id="PF02518">
    <property type="entry name" value="HATPase_c"/>
    <property type="match status" value="1"/>
</dbReference>
<feature type="domain" description="PAS" evidence="11">
    <location>
        <begin position="402"/>
        <end position="444"/>
    </location>
</feature>
<keyword evidence="6" id="KW-0902">Two-component regulatory system</keyword>
<dbReference type="PROSITE" id="PS50109">
    <property type="entry name" value="HIS_KIN"/>
    <property type="match status" value="1"/>
</dbReference>
<sequence length="1027" mass="113738">MAETFPTHDPCKRGPVADELQLKAALLDEVSEVAFAWELGGTRGIVYFGPGAEQLYGFPAREAIGRSSHALLSTVFPVPLSHIESALERECRWAGELQHTTRDGRQLLLESRMRLVETIEGSERRRLVLETGRDVTVRWRAEEGLRKSEERLRLALEGGQLGIWEWDVPSGRVFWSREAFEHVGVSDAQLGSSLDGFLRLVHPDDRDAVWAQVESALRGETDYSCEYRILDASGRERWVYSRGLVQRDHEGRPLRMTGVLGDITARKLAELALRESEARFRNMADHAPVMIWITDPDGTCTYVNRSWLDFSGQPESAALGLGWLDAVHPEDRPAAAEAFLRASGRGEAYRMDFRVRRSDGEYRWCLDSASPRLGPRGEYLGYIGSIIDITERKNAELLLQESEERLRRAVMAAPFPMMIHAEDGQIINMNRAWLALSGYTREELPTVAAWTERAYGPRKGVVRAAIEAIYGMEGQPIEDEFTVTTASGDRRTWVFSGAPLGKDAAGRRLVISAAHDITERKRIADALRESEARFRELADAMPQIVWTAGPDGHVDYFNRQWRERTGTTETQGLGEGWISCLHQDDRERCLALWHRAVVTGEPYEIEYRFGGVAGREYRWYLGRAVPVRGPEGDIVRWYGTSTDIHDQKCAEARLKEADQRKDEFLAMLAHELRNPLGPIRNAVELLRRVAGQQPSLVRACGVIDRQASHMTRLVDDLLDVSRVARGRIQLRKERCDVSKLLRQTAEDYRSTLEASGLSLELEVLAEPAWVSGDPTRLSQAVSNVLHNAHKFTDAGGRVTVMLSATPEGSAAIRVRDTGIGMDPAMLGCMFEPFSQADRSLDRSRGGLGLGLALVKGLIELHGGTVSAESAGIGQGTEIVLRLPLSCGPESSPERAAPPPGVGSRSLRILIIEDNQDAAETLQALLSMDGHRVEVALSGHAGVRAARSFRPEVILCDIGLPGGMDGYGVARALKGDTGISPSLMIALTGYGQEEDRRRALEAGFDMHLIKPCDPSTLQEILATLTVQA</sequence>
<evidence type="ECO:0000259" key="11">
    <source>
        <dbReference type="PROSITE" id="PS50112"/>
    </source>
</evidence>
<feature type="domain" description="PAC" evidence="12">
    <location>
        <begin position="477"/>
        <end position="529"/>
    </location>
</feature>
<dbReference type="GO" id="GO:0000155">
    <property type="term" value="F:phosphorelay sensor kinase activity"/>
    <property type="evidence" value="ECO:0007669"/>
    <property type="project" value="InterPro"/>
</dbReference>
<protein>
    <recommendedName>
        <fullName evidence="2">histidine kinase</fullName>
        <ecNumber evidence="2">2.7.13.3</ecNumber>
    </recommendedName>
</protein>
<feature type="modified residue" description="4-aspartylphosphate" evidence="8">
    <location>
        <position position="956"/>
    </location>
</feature>
<proteinExistence type="predicted"/>
<feature type="domain" description="PAS" evidence="11">
    <location>
        <begin position="19"/>
        <end position="89"/>
    </location>
</feature>
<dbReference type="InterPro" id="IPR011006">
    <property type="entry name" value="CheY-like_superfamily"/>
</dbReference>
<evidence type="ECO:0000256" key="8">
    <source>
        <dbReference type="PROSITE-ProRule" id="PRU00169"/>
    </source>
</evidence>
<dbReference type="FunFam" id="3.30.565.10:FF:000006">
    <property type="entry name" value="Sensor histidine kinase WalK"/>
    <property type="match status" value="1"/>
</dbReference>
<dbReference type="InterPro" id="IPR035965">
    <property type="entry name" value="PAS-like_dom_sf"/>
</dbReference>
<dbReference type="PANTHER" id="PTHR43304">
    <property type="entry name" value="PHYTOCHROME-LIKE PROTEIN CPH1"/>
    <property type="match status" value="1"/>
</dbReference>
<dbReference type="SMART" id="SM00086">
    <property type="entry name" value="PAC"/>
    <property type="match status" value="5"/>
</dbReference>
<reference evidence="13 14" key="1">
    <citation type="submission" date="2015-09" db="EMBL/GenBank/DDBJ databases">
        <title>Sorangium comparison.</title>
        <authorList>
            <person name="Zaburannyi N."/>
            <person name="Bunk B."/>
            <person name="Overmann J."/>
            <person name="Mueller R."/>
        </authorList>
    </citation>
    <scope>NUCLEOTIDE SEQUENCE [LARGE SCALE GENOMIC DNA]</scope>
    <source>
        <strain evidence="13 14">So ce26</strain>
    </source>
</reference>
<feature type="domain" description="PAC" evidence="12">
    <location>
        <begin position="603"/>
        <end position="656"/>
    </location>
</feature>
<dbReference type="PANTHER" id="PTHR43304:SF1">
    <property type="entry name" value="PAC DOMAIN-CONTAINING PROTEIN"/>
    <property type="match status" value="1"/>
</dbReference>
<dbReference type="Pfam" id="PF00072">
    <property type="entry name" value="Response_reg"/>
    <property type="match status" value="1"/>
</dbReference>
<feature type="domain" description="PAS" evidence="11">
    <location>
        <begin position="276"/>
        <end position="347"/>
    </location>
</feature>
<dbReference type="PROSITE" id="PS50112">
    <property type="entry name" value="PAS"/>
    <property type="match status" value="5"/>
</dbReference>
<keyword evidence="5" id="KW-0418">Kinase</keyword>
<feature type="domain" description="PAC" evidence="12">
    <location>
        <begin position="223"/>
        <end position="275"/>
    </location>
</feature>
<accession>A0A2L0ELY7</accession>
<evidence type="ECO:0000256" key="1">
    <source>
        <dbReference type="ARBA" id="ARBA00000085"/>
    </source>
</evidence>
<evidence type="ECO:0000259" key="9">
    <source>
        <dbReference type="PROSITE" id="PS50109"/>
    </source>
</evidence>
<dbReference type="EMBL" id="CP012673">
    <property type="protein sequence ID" value="AUX40313.1"/>
    <property type="molecule type" value="Genomic_DNA"/>
</dbReference>
<feature type="domain" description="Response regulatory" evidence="10">
    <location>
        <begin position="907"/>
        <end position="1024"/>
    </location>
</feature>
<keyword evidence="7" id="KW-0472">Membrane</keyword>
<comment type="catalytic activity">
    <reaction evidence="1">
        <text>ATP + protein L-histidine = ADP + protein N-phospho-L-histidine.</text>
        <dbReference type="EC" id="2.7.13.3"/>
    </reaction>
</comment>
<dbReference type="InterPro" id="IPR052162">
    <property type="entry name" value="Sensor_kinase/Photoreceptor"/>
</dbReference>
<dbReference type="AlphaFoldDB" id="A0A2L0ELY7"/>
<dbReference type="InterPro" id="IPR003594">
    <property type="entry name" value="HATPase_dom"/>
</dbReference>
<dbReference type="FunFam" id="1.10.287.130:FF:000001">
    <property type="entry name" value="Two-component sensor histidine kinase"/>
    <property type="match status" value="1"/>
</dbReference>
<dbReference type="InterPro" id="IPR003661">
    <property type="entry name" value="HisK_dim/P_dom"/>
</dbReference>
<dbReference type="Proteomes" id="UP000238348">
    <property type="component" value="Chromosome"/>
</dbReference>
<dbReference type="FunFam" id="3.30.450.20:FF:000099">
    <property type="entry name" value="Sensory box sensor histidine kinase"/>
    <property type="match status" value="2"/>
</dbReference>
<feature type="domain" description="PAS" evidence="11">
    <location>
        <begin position="148"/>
        <end position="220"/>
    </location>
</feature>
<dbReference type="InterPro" id="IPR036890">
    <property type="entry name" value="HATPase_C_sf"/>
</dbReference>
<keyword evidence="3 8" id="KW-0597">Phosphoprotein</keyword>
<gene>
    <name evidence="13" type="ORF">SOCE26_017130</name>
</gene>
<dbReference type="SMART" id="SM00091">
    <property type="entry name" value="PAS"/>
    <property type="match status" value="5"/>
</dbReference>
<dbReference type="SUPFAM" id="SSF52172">
    <property type="entry name" value="CheY-like"/>
    <property type="match status" value="1"/>
</dbReference>
<feature type="domain" description="PAS" evidence="11">
    <location>
        <begin position="530"/>
        <end position="600"/>
    </location>
</feature>
<dbReference type="InterPro" id="IPR013655">
    <property type="entry name" value="PAS_fold_3"/>
</dbReference>
<dbReference type="InterPro" id="IPR005467">
    <property type="entry name" value="His_kinase_dom"/>
</dbReference>
<evidence type="ECO:0000256" key="7">
    <source>
        <dbReference type="ARBA" id="ARBA00023136"/>
    </source>
</evidence>
<evidence type="ECO:0000313" key="14">
    <source>
        <dbReference type="Proteomes" id="UP000238348"/>
    </source>
</evidence>
<dbReference type="Pfam" id="PF13188">
    <property type="entry name" value="PAS_8"/>
    <property type="match status" value="1"/>
</dbReference>
<evidence type="ECO:0000259" key="10">
    <source>
        <dbReference type="PROSITE" id="PS50110"/>
    </source>
</evidence>
<evidence type="ECO:0000256" key="3">
    <source>
        <dbReference type="ARBA" id="ARBA00022553"/>
    </source>
</evidence>
<dbReference type="InterPro" id="IPR000014">
    <property type="entry name" value="PAS"/>
</dbReference>
<dbReference type="InterPro" id="IPR001789">
    <property type="entry name" value="Sig_transdc_resp-reg_receiver"/>
</dbReference>
<dbReference type="NCBIfam" id="TIGR00229">
    <property type="entry name" value="sensory_box"/>
    <property type="match status" value="4"/>
</dbReference>
<dbReference type="Gene3D" id="3.40.50.2300">
    <property type="match status" value="1"/>
</dbReference>
<dbReference type="Gene3D" id="3.30.450.20">
    <property type="entry name" value="PAS domain"/>
    <property type="match status" value="5"/>
</dbReference>
<evidence type="ECO:0000256" key="5">
    <source>
        <dbReference type="ARBA" id="ARBA00022777"/>
    </source>
</evidence>
<dbReference type="Pfam" id="PF08447">
    <property type="entry name" value="PAS_3"/>
    <property type="match status" value="2"/>
</dbReference>
<keyword evidence="4" id="KW-0808">Transferase</keyword>
<dbReference type="SMART" id="SM00388">
    <property type="entry name" value="HisKA"/>
    <property type="match status" value="1"/>
</dbReference>
<dbReference type="CDD" id="cd17580">
    <property type="entry name" value="REC_2_DhkD-like"/>
    <property type="match status" value="1"/>
</dbReference>
<dbReference type="GO" id="GO:0006355">
    <property type="term" value="P:regulation of DNA-templated transcription"/>
    <property type="evidence" value="ECO:0007669"/>
    <property type="project" value="InterPro"/>
</dbReference>
<dbReference type="Gene3D" id="3.30.565.10">
    <property type="entry name" value="Histidine kinase-like ATPase, C-terminal domain"/>
    <property type="match status" value="1"/>
</dbReference>
<dbReference type="SMART" id="SM00387">
    <property type="entry name" value="HATPase_c"/>
    <property type="match status" value="1"/>
</dbReference>
<dbReference type="EC" id="2.7.13.3" evidence="2"/>
<dbReference type="InterPro" id="IPR000700">
    <property type="entry name" value="PAS-assoc_C"/>
</dbReference>
<evidence type="ECO:0000259" key="12">
    <source>
        <dbReference type="PROSITE" id="PS50113"/>
    </source>
</evidence>
<dbReference type="SUPFAM" id="SSF55785">
    <property type="entry name" value="PYP-like sensor domain (PAS domain)"/>
    <property type="match status" value="5"/>
</dbReference>
<evidence type="ECO:0000256" key="2">
    <source>
        <dbReference type="ARBA" id="ARBA00012438"/>
    </source>
</evidence>
<evidence type="ECO:0000256" key="6">
    <source>
        <dbReference type="ARBA" id="ARBA00023012"/>
    </source>
</evidence>
<dbReference type="SUPFAM" id="SSF47384">
    <property type="entry name" value="Homodimeric domain of signal transducing histidine kinase"/>
    <property type="match status" value="1"/>
</dbReference>
<feature type="domain" description="Histidine kinase" evidence="9">
    <location>
        <begin position="667"/>
        <end position="886"/>
    </location>
</feature>
<dbReference type="InterPro" id="IPR004358">
    <property type="entry name" value="Sig_transdc_His_kin-like_C"/>
</dbReference>
<dbReference type="PROSITE" id="PS50113">
    <property type="entry name" value="PAC"/>
    <property type="match status" value="4"/>
</dbReference>
<name>A0A2L0ELY7_SORCE</name>
<dbReference type="SUPFAM" id="SSF55874">
    <property type="entry name" value="ATPase domain of HSP90 chaperone/DNA topoisomerase II/histidine kinase"/>
    <property type="match status" value="1"/>
</dbReference>
<dbReference type="CDD" id="cd00082">
    <property type="entry name" value="HisKA"/>
    <property type="match status" value="1"/>
</dbReference>
<dbReference type="SMART" id="SM00448">
    <property type="entry name" value="REC"/>
    <property type="match status" value="1"/>
</dbReference>
<dbReference type="InterPro" id="IPR036097">
    <property type="entry name" value="HisK_dim/P_sf"/>
</dbReference>